<name>A0A8H3E2W9_9AGAM</name>
<comment type="caution">
    <text evidence="1">The sequence shown here is derived from an EMBL/GenBank/DDBJ whole genome shotgun (WGS) entry which is preliminary data.</text>
</comment>
<protein>
    <submittedName>
        <fullName evidence="1">Uncharacterized protein</fullName>
    </submittedName>
</protein>
<organism evidence="1 2">
    <name type="scientific">Rhizoctonia solani</name>
    <dbReference type="NCBI Taxonomy" id="456999"/>
    <lineage>
        <taxon>Eukaryota</taxon>
        <taxon>Fungi</taxon>
        <taxon>Dikarya</taxon>
        <taxon>Basidiomycota</taxon>
        <taxon>Agaricomycotina</taxon>
        <taxon>Agaricomycetes</taxon>
        <taxon>Cantharellales</taxon>
        <taxon>Ceratobasidiaceae</taxon>
        <taxon>Rhizoctonia</taxon>
    </lineage>
</organism>
<reference evidence="1" key="1">
    <citation type="submission" date="2021-01" db="EMBL/GenBank/DDBJ databases">
        <authorList>
            <person name="Kaushik A."/>
        </authorList>
    </citation>
    <scope>NUCLEOTIDE SEQUENCE</scope>
    <source>
        <strain evidence="1">AG5</strain>
    </source>
</reference>
<sequence>MLLTNDALKKYIQDTLTEAGIDSEDLELYTSRGITDFKSVCRLFSADSAEASMMIDFGGGRINRPANGIRRGRMYLPIDKVKSFFQPCVDEIKAHIGSRIQDTHVSFVFSTGEIMDIPYLRQSFEQLCNPQGCQVLFSDSGYTNPGIADGAIN</sequence>
<dbReference type="EMBL" id="CAJNJQ010002212">
    <property type="protein sequence ID" value="CAE7169116.1"/>
    <property type="molecule type" value="Genomic_DNA"/>
</dbReference>
<gene>
    <name evidence="1" type="ORF">RDB_LOCUS103979</name>
</gene>
<evidence type="ECO:0000313" key="2">
    <source>
        <dbReference type="Proteomes" id="UP000663827"/>
    </source>
</evidence>
<proteinExistence type="predicted"/>
<dbReference type="Proteomes" id="UP000663827">
    <property type="component" value="Unassembled WGS sequence"/>
</dbReference>
<evidence type="ECO:0000313" key="1">
    <source>
        <dbReference type="EMBL" id="CAE7169116.1"/>
    </source>
</evidence>
<feature type="non-terminal residue" evidence="1">
    <location>
        <position position="1"/>
    </location>
</feature>
<dbReference type="AlphaFoldDB" id="A0A8H3E2W9"/>
<accession>A0A8H3E2W9</accession>